<dbReference type="PANTHER" id="PTHR35345">
    <property type="entry name" value="TELOMERE REPEATS-BINDING BOUQUET FORMATION PROTEIN 2"/>
    <property type="match status" value="1"/>
</dbReference>
<organism evidence="2 3">
    <name type="scientific">Paramuricea clavata</name>
    <name type="common">Red gorgonian</name>
    <name type="synonym">Violescent sea-whip</name>
    <dbReference type="NCBI Taxonomy" id="317549"/>
    <lineage>
        <taxon>Eukaryota</taxon>
        <taxon>Metazoa</taxon>
        <taxon>Cnidaria</taxon>
        <taxon>Anthozoa</taxon>
        <taxon>Octocorallia</taxon>
        <taxon>Malacalcyonacea</taxon>
        <taxon>Plexauridae</taxon>
        <taxon>Paramuricea</taxon>
    </lineage>
</organism>
<gene>
    <name evidence="2" type="ORF">PACLA_8A049867</name>
</gene>
<dbReference type="Proteomes" id="UP001152795">
    <property type="component" value="Unassembled WGS sequence"/>
</dbReference>
<dbReference type="GO" id="GO:0007129">
    <property type="term" value="P:homologous chromosome pairing at meiosis"/>
    <property type="evidence" value="ECO:0007669"/>
    <property type="project" value="TreeGrafter"/>
</dbReference>
<dbReference type="Pfam" id="PF15101">
    <property type="entry name" value="TERB2"/>
    <property type="match status" value="1"/>
</dbReference>
<feature type="compositionally biased region" description="Polar residues" evidence="1">
    <location>
        <begin position="202"/>
        <end position="222"/>
    </location>
</feature>
<protein>
    <submittedName>
        <fullName evidence="2">Uncharacterized protein</fullName>
    </submittedName>
</protein>
<dbReference type="EMBL" id="CACRXK020002023">
    <property type="protein sequence ID" value="CAB3992323.1"/>
    <property type="molecule type" value="Genomic_DNA"/>
</dbReference>
<keyword evidence="3" id="KW-1185">Reference proteome</keyword>
<feature type="compositionally biased region" description="Polar residues" evidence="1">
    <location>
        <begin position="254"/>
        <end position="277"/>
    </location>
</feature>
<dbReference type="PANTHER" id="PTHR35345:SF1">
    <property type="entry name" value="TELOMERE REPEATS-BINDING BOUQUET FORMATION PROTEIN 2"/>
    <property type="match status" value="1"/>
</dbReference>
<dbReference type="GO" id="GO:0005637">
    <property type="term" value="C:nuclear inner membrane"/>
    <property type="evidence" value="ECO:0007669"/>
    <property type="project" value="TreeGrafter"/>
</dbReference>
<accession>A0A6S7GLD9</accession>
<reference evidence="2" key="1">
    <citation type="submission" date="2020-04" db="EMBL/GenBank/DDBJ databases">
        <authorList>
            <person name="Alioto T."/>
            <person name="Alioto T."/>
            <person name="Gomez Garrido J."/>
        </authorList>
    </citation>
    <scope>NUCLEOTIDE SEQUENCE</scope>
    <source>
        <strain evidence="2">A484AB</strain>
    </source>
</reference>
<feature type="region of interest" description="Disordered" evidence="1">
    <location>
        <begin position="190"/>
        <end position="277"/>
    </location>
</feature>
<dbReference type="AlphaFoldDB" id="A0A6S7GLD9"/>
<dbReference type="InterPro" id="IPR028065">
    <property type="entry name" value="TERB2"/>
</dbReference>
<evidence type="ECO:0000256" key="1">
    <source>
        <dbReference type="SAM" id="MobiDB-lite"/>
    </source>
</evidence>
<proteinExistence type="predicted"/>
<dbReference type="GO" id="GO:0070197">
    <property type="term" value="P:meiotic attachment of telomere to nuclear envelope"/>
    <property type="evidence" value="ECO:0007669"/>
    <property type="project" value="TreeGrafter"/>
</dbReference>
<evidence type="ECO:0000313" key="3">
    <source>
        <dbReference type="Proteomes" id="UP001152795"/>
    </source>
</evidence>
<evidence type="ECO:0000313" key="2">
    <source>
        <dbReference type="EMBL" id="CAB3992323.1"/>
    </source>
</evidence>
<name>A0A6S7GLD9_PARCT</name>
<dbReference type="OrthoDB" id="5278943at2759"/>
<sequence length="331" mass="37265">MSRQIFEILENKSDIKNKVNKIMNRFCAILVKLIFLNFVCLKSAGKIKNGGREPGFCENIINAFSRRLSPDILLVIQHLVILSYLVQKSKVESWVEGGGCVEPDPFQADLLFSENNEAADIQRIFKSKEYLAGHLAVFHSDFVIPAAKQEVVSNMDLMNSVLFPWKELDELGITLVPCLGDNRTVNITNHQSLGRSERSSTSDRICTSTPKDSENQTISRKNATQDEVPKNTRRRKKRTAQQSMGGRSFEDCISESSPTPDKSVVAKTSQTKNNSGGDRNCGMFYHSLNFDITHLDDISIPRVRLMDFKPGVNGACHVEKRKTKLREKHTS</sequence>
<comment type="caution">
    <text evidence="2">The sequence shown here is derived from an EMBL/GenBank/DDBJ whole genome shotgun (WGS) entry which is preliminary data.</text>
</comment>